<evidence type="ECO:0000256" key="7">
    <source>
        <dbReference type="ARBA" id="ARBA00025735"/>
    </source>
</evidence>
<organism evidence="10 11">
    <name type="scientific">Erysiphe pulchra</name>
    <dbReference type="NCBI Taxonomy" id="225359"/>
    <lineage>
        <taxon>Eukaryota</taxon>
        <taxon>Fungi</taxon>
        <taxon>Dikarya</taxon>
        <taxon>Ascomycota</taxon>
        <taxon>Pezizomycotina</taxon>
        <taxon>Leotiomycetes</taxon>
        <taxon>Erysiphales</taxon>
        <taxon>Erysiphaceae</taxon>
        <taxon>Erysiphe</taxon>
    </lineage>
</organism>
<keyword evidence="11" id="KW-1185">Reference proteome</keyword>
<dbReference type="PANTHER" id="PTHR48122:SF1">
    <property type="entry name" value="CENTROMERE PROTEIN H"/>
    <property type="match status" value="1"/>
</dbReference>
<keyword evidence="5" id="KW-0539">Nucleus</keyword>
<dbReference type="InterPro" id="IPR008426">
    <property type="entry name" value="CENP-H_C"/>
</dbReference>
<dbReference type="GO" id="GO:0051382">
    <property type="term" value="P:kinetochore assembly"/>
    <property type="evidence" value="ECO:0007669"/>
    <property type="project" value="InterPro"/>
</dbReference>
<name>A0A2S4PK28_9PEZI</name>
<evidence type="ECO:0000256" key="6">
    <source>
        <dbReference type="ARBA" id="ARBA00023328"/>
    </source>
</evidence>
<comment type="subcellular location">
    <subcellularLocation>
        <location evidence="2">Chromosome</location>
        <location evidence="2">Centromere</location>
        <location evidence="2">Kinetochore</location>
    </subcellularLocation>
    <subcellularLocation>
        <location evidence="1">Nucleus</location>
    </subcellularLocation>
</comment>
<keyword evidence="4" id="KW-0995">Kinetochore</keyword>
<keyword evidence="8" id="KW-0175">Coiled coil</keyword>
<evidence type="ECO:0000259" key="9">
    <source>
        <dbReference type="Pfam" id="PF05837"/>
    </source>
</evidence>
<keyword evidence="3" id="KW-0158">Chromosome</keyword>
<accession>A0A2S4PK28</accession>
<dbReference type="AlphaFoldDB" id="A0A2S4PK28"/>
<evidence type="ECO:0000256" key="4">
    <source>
        <dbReference type="ARBA" id="ARBA00022838"/>
    </source>
</evidence>
<dbReference type="GO" id="GO:0007052">
    <property type="term" value="P:mitotic spindle organization"/>
    <property type="evidence" value="ECO:0007669"/>
    <property type="project" value="TreeGrafter"/>
</dbReference>
<dbReference type="InterPro" id="IPR040034">
    <property type="entry name" value="CENP-H"/>
</dbReference>
<dbReference type="GO" id="GO:0007059">
    <property type="term" value="P:chromosome segregation"/>
    <property type="evidence" value="ECO:0007669"/>
    <property type="project" value="TreeGrafter"/>
</dbReference>
<feature type="non-terminal residue" evidence="10">
    <location>
        <position position="181"/>
    </location>
</feature>
<dbReference type="Proteomes" id="UP000237438">
    <property type="component" value="Unassembled WGS sequence"/>
</dbReference>
<dbReference type="GO" id="GO:0005634">
    <property type="term" value="C:nucleus"/>
    <property type="evidence" value="ECO:0007669"/>
    <property type="project" value="UniProtKB-SubCell"/>
</dbReference>
<evidence type="ECO:0000313" key="11">
    <source>
        <dbReference type="Proteomes" id="UP000237438"/>
    </source>
</evidence>
<keyword evidence="6" id="KW-0137">Centromere</keyword>
<dbReference type="GO" id="GO:0000776">
    <property type="term" value="C:kinetochore"/>
    <property type="evidence" value="ECO:0007669"/>
    <property type="project" value="UniProtKB-KW"/>
</dbReference>
<feature type="domain" description="Centromere protein H C-terminal" evidence="9">
    <location>
        <begin position="3"/>
        <end position="171"/>
    </location>
</feature>
<evidence type="ECO:0000256" key="8">
    <source>
        <dbReference type="SAM" id="Coils"/>
    </source>
</evidence>
<sequence>EPENVSELDISRAQDALLHAKALFQIKCNVTEAVLITNPIINAVHTDIGVSVHQQDLLRLLEKRDELSFSLTQLSRKVLDIQDELLRLEVENIRVSSENEKLVTSMLRLIKKASLETEQNDSSQELEEINGEVELARQRWKIMKGTVSALIVGSGIDWSRDPKLLQIVLEKDYRSTSHLAP</sequence>
<protein>
    <recommendedName>
        <fullName evidence="9">Centromere protein H C-terminal domain-containing protein</fullName>
    </recommendedName>
</protein>
<dbReference type="OrthoDB" id="2274804at2759"/>
<comment type="similarity">
    <text evidence="7">Belongs to the CENP-H/MCM16 family.</text>
</comment>
<dbReference type="Pfam" id="PF05837">
    <property type="entry name" value="CENP-H"/>
    <property type="match status" value="1"/>
</dbReference>
<reference evidence="10 11" key="1">
    <citation type="submission" date="2017-10" db="EMBL/GenBank/DDBJ databases">
        <title>Development of genomic resources for the powdery mildew, Erysiphe pulchra.</title>
        <authorList>
            <person name="Wadl P.A."/>
            <person name="Mack B.M."/>
            <person name="Moore G."/>
            <person name="Beltz S.B."/>
        </authorList>
    </citation>
    <scope>NUCLEOTIDE SEQUENCE [LARGE SCALE GENOMIC DNA]</scope>
    <source>
        <strain evidence="10">Cflorida</strain>
    </source>
</reference>
<dbReference type="GO" id="GO:0043515">
    <property type="term" value="F:kinetochore binding"/>
    <property type="evidence" value="ECO:0007669"/>
    <property type="project" value="TreeGrafter"/>
</dbReference>
<evidence type="ECO:0000313" key="10">
    <source>
        <dbReference type="EMBL" id="POS82402.1"/>
    </source>
</evidence>
<feature type="coiled-coil region" evidence="8">
    <location>
        <begin position="71"/>
        <end position="139"/>
    </location>
</feature>
<evidence type="ECO:0000256" key="5">
    <source>
        <dbReference type="ARBA" id="ARBA00023242"/>
    </source>
</evidence>
<evidence type="ECO:0000256" key="2">
    <source>
        <dbReference type="ARBA" id="ARBA00004629"/>
    </source>
</evidence>
<evidence type="ECO:0000256" key="1">
    <source>
        <dbReference type="ARBA" id="ARBA00004123"/>
    </source>
</evidence>
<evidence type="ECO:0000256" key="3">
    <source>
        <dbReference type="ARBA" id="ARBA00022454"/>
    </source>
</evidence>
<gene>
    <name evidence="10" type="ORF">EPUL_006274</name>
</gene>
<dbReference type="EMBL" id="PEDP01002928">
    <property type="protein sequence ID" value="POS82402.1"/>
    <property type="molecule type" value="Genomic_DNA"/>
</dbReference>
<feature type="non-terminal residue" evidence="10">
    <location>
        <position position="1"/>
    </location>
</feature>
<comment type="caution">
    <text evidence="10">The sequence shown here is derived from an EMBL/GenBank/DDBJ whole genome shotgun (WGS) entry which is preliminary data.</text>
</comment>
<proteinExistence type="inferred from homology"/>
<dbReference type="PANTHER" id="PTHR48122">
    <property type="entry name" value="CENTROMERE PROTEIN H"/>
    <property type="match status" value="1"/>
</dbReference>